<feature type="transmembrane region" description="Helical" evidence="1">
    <location>
        <begin position="49"/>
        <end position="70"/>
    </location>
</feature>
<keyword evidence="1" id="KW-0472">Membrane</keyword>
<dbReference type="EMBL" id="CP159837">
    <property type="protein sequence ID" value="XCM38181.1"/>
    <property type="molecule type" value="Genomic_DNA"/>
</dbReference>
<accession>A0AAU8JI32</accession>
<dbReference type="RefSeq" id="WP_054466517.1">
    <property type="nucleotide sequence ID" value="NZ_CP159837.1"/>
</dbReference>
<evidence type="ECO:0000256" key="1">
    <source>
        <dbReference type="SAM" id="Phobius"/>
    </source>
</evidence>
<proteinExistence type="predicted"/>
<keyword evidence="1" id="KW-0812">Transmembrane</keyword>
<reference evidence="2" key="1">
    <citation type="submission" date="2024-07" db="EMBL/GenBank/DDBJ databases">
        <authorList>
            <person name="Kim Y.J."/>
            <person name="Jeong J.Y."/>
        </authorList>
    </citation>
    <scope>NUCLEOTIDE SEQUENCE</scope>
    <source>
        <strain evidence="2">GIHE-MW2</strain>
    </source>
</reference>
<sequence length="110" mass="12109">MNVSELISQFGLYAATLIICTVARAFPLLNTEVYLLSISTLLPKSLGELLAIVLLATLGQMLGKSLMFFATQGAIQFSLKQHTPTRLKKLSKKWKKWATTATGLFFFPVG</sequence>
<keyword evidence="1" id="KW-1133">Transmembrane helix</keyword>
<evidence type="ECO:0000313" key="2">
    <source>
        <dbReference type="EMBL" id="XCM38181.1"/>
    </source>
</evidence>
<organism evidence="2">
    <name type="scientific">Planktothricoides raciborskii GIHE-MW2</name>
    <dbReference type="NCBI Taxonomy" id="2792601"/>
    <lineage>
        <taxon>Bacteria</taxon>
        <taxon>Bacillati</taxon>
        <taxon>Cyanobacteriota</taxon>
        <taxon>Cyanophyceae</taxon>
        <taxon>Oscillatoriophycideae</taxon>
        <taxon>Oscillatoriales</taxon>
        <taxon>Oscillatoriaceae</taxon>
        <taxon>Planktothricoides</taxon>
    </lineage>
</organism>
<protein>
    <recommendedName>
        <fullName evidence="3">SNARE associated Golgi protein</fullName>
    </recommendedName>
</protein>
<evidence type="ECO:0008006" key="3">
    <source>
        <dbReference type="Google" id="ProtNLM"/>
    </source>
</evidence>
<gene>
    <name evidence="2" type="ORF">ABWT76_001013</name>
</gene>
<name>A0AAU8JI32_9CYAN</name>
<dbReference type="AlphaFoldDB" id="A0AAU8JI32"/>